<evidence type="ECO:0000256" key="2">
    <source>
        <dbReference type="SAM" id="Phobius"/>
    </source>
</evidence>
<feature type="compositionally biased region" description="Low complexity" evidence="1">
    <location>
        <begin position="231"/>
        <end position="240"/>
    </location>
</feature>
<feature type="region of interest" description="Disordered" evidence="1">
    <location>
        <begin position="25"/>
        <end position="59"/>
    </location>
</feature>
<gene>
    <name evidence="4" type="ORF">Cch01nite_14230</name>
</gene>
<evidence type="ECO:0000256" key="1">
    <source>
        <dbReference type="SAM" id="MobiDB-lite"/>
    </source>
</evidence>
<dbReference type="EMBL" id="BONK01000004">
    <property type="protein sequence ID" value="GIG20699.1"/>
    <property type="molecule type" value="Genomic_DNA"/>
</dbReference>
<accession>A0A919P435</accession>
<feature type="transmembrane region" description="Helical" evidence="2">
    <location>
        <begin position="679"/>
        <end position="697"/>
    </location>
</feature>
<dbReference type="RefSeq" id="WP_203750507.1">
    <property type="nucleotide sequence ID" value="NZ_BONK01000004.1"/>
</dbReference>
<keyword evidence="3" id="KW-0732">Signal</keyword>
<keyword evidence="2" id="KW-1133">Transmembrane helix</keyword>
<keyword evidence="2" id="KW-0812">Transmembrane</keyword>
<feature type="signal peptide" evidence="3">
    <location>
        <begin position="1"/>
        <end position="32"/>
    </location>
</feature>
<organism evidence="4 5">
    <name type="scientific">Cellulomonas chitinilytica</name>
    <dbReference type="NCBI Taxonomy" id="398759"/>
    <lineage>
        <taxon>Bacteria</taxon>
        <taxon>Bacillati</taxon>
        <taxon>Actinomycetota</taxon>
        <taxon>Actinomycetes</taxon>
        <taxon>Micrococcales</taxon>
        <taxon>Cellulomonadaceae</taxon>
        <taxon>Cellulomonas</taxon>
    </lineage>
</organism>
<evidence type="ECO:0000313" key="4">
    <source>
        <dbReference type="EMBL" id="GIG20699.1"/>
    </source>
</evidence>
<sequence length="738" mass="74210">MSARRGRGWVTAAAVAVLGALMAFGGGGPAGAATEPAGAATEPAGAATEPPTPSPTEKPTLQIEITEVSPEVLRPGEDLTVLATLHNTTDEVVDNPGAVLRIKRVRPGSLPELESWADGSTSSAGQRDATATVGSPLAPGASASVVLSVAADRIGLRTLADVWGPRGIAVDATSGNRVTDQQRSFVLWLPSDDVPTVPVSLLVPVTGPPLAPALPAGPDESDSTAAPGSEPSTAPTAADPATVQRLEAATAPGGRLTALESALSSHPDIGVVVDPALLAAAAAGGPQAREWAETMTSTLGSRDVWALPWADPDIAAAAHADRADLVTLAARTGTEISTLPVDGTLLWAPPGPGPDRSTAAVTGAANARALVIGPDSGLSEERVSGADGARQRVGTTTGTATALVGDTTLTDLLVDPDAVEPGSTTATAVQRALAELAVLARSGDGAPPALLLSPGRSWTPDDARLDALLGAFAAAPWVQVRSAATLLEGEDDAHGTLPATAHDADELAPAGVQALGAARERALGFATVTTDPQSLLDGVDTEILAPLSVAWREDPAARDALVAATVTSVDARTTGLSLGAQGDITVISASSEVRLSVRNDLAVPATVLVDVQPRKACLEVGEPEPVTVAPNSEKSVPVHLVANANCDVVVVAQLTSTEGAPVSPPLQFTARVSPTIENVGTIVVGVLLAIGLILGIVRTVRRGQSARRGARTEAEGTGPLSLPVLGGSLDDPTPKDPS</sequence>
<feature type="region of interest" description="Disordered" evidence="1">
    <location>
        <begin position="704"/>
        <end position="738"/>
    </location>
</feature>
<proteinExistence type="predicted"/>
<evidence type="ECO:0008006" key="6">
    <source>
        <dbReference type="Google" id="ProtNLM"/>
    </source>
</evidence>
<dbReference type="Proteomes" id="UP000632740">
    <property type="component" value="Unassembled WGS sequence"/>
</dbReference>
<name>A0A919P435_9CELL</name>
<feature type="region of interest" description="Disordered" evidence="1">
    <location>
        <begin position="211"/>
        <end position="240"/>
    </location>
</feature>
<feature type="region of interest" description="Disordered" evidence="1">
    <location>
        <begin position="111"/>
        <end position="135"/>
    </location>
</feature>
<dbReference type="InterPro" id="IPR046112">
    <property type="entry name" value="DUF6049"/>
</dbReference>
<protein>
    <recommendedName>
        <fullName evidence="6">Glycoprotein</fullName>
    </recommendedName>
</protein>
<reference evidence="4" key="1">
    <citation type="submission" date="2021-01" db="EMBL/GenBank/DDBJ databases">
        <title>Whole genome shotgun sequence of Cellulomonas chitinilytica NBRC 110799.</title>
        <authorList>
            <person name="Komaki H."/>
            <person name="Tamura T."/>
        </authorList>
    </citation>
    <scope>NUCLEOTIDE SEQUENCE</scope>
    <source>
        <strain evidence="4">NBRC 110799</strain>
    </source>
</reference>
<evidence type="ECO:0000256" key="3">
    <source>
        <dbReference type="SAM" id="SignalP"/>
    </source>
</evidence>
<comment type="caution">
    <text evidence="4">The sequence shown here is derived from an EMBL/GenBank/DDBJ whole genome shotgun (WGS) entry which is preliminary data.</text>
</comment>
<keyword evidence="2" id="KW-0472">Membrane</keyword>
<evidence type="ECO:0000313" key="5">
    <source>
        <dbReference type="Proteomes" id="UP000632740"/>
    </source>
</evidence>
<keyword evidence="5" id="KW-1185">Reference proteome</keyword>
<feature type="chain" id="PRO_5037218568" description="Glycoprotein" evidence="3">
    <location>
        <begin position="33"/>
        <end position="738"/>
    </location>
</feature>
<dbReference type="AlphaFoldDB" id="A0A919P435"/>
<feature type="compositionally biased region" description="Low complexity" evidence="1">
    <location>
        <begin position="716"/>
        <end position="729"/>
    </location>
</feature>
<dbReference type="Pfam" id="PF19516">
    <property type="entry name" value="DUF6049"/>
    <property type="match status" value="1"/>
</dbReference>
<feature type="compositionally biased region" description="Low complexity" evidence="1">
    <location>
        <begin position="31"/>
        <end position="49"/>
    </location>
</feature>